<proteinExistence type="predicted"/>
<dbReference type="InterPro" id="IPR038390">
    <property type="entry name" value="Metal_Tscrpt_repr_sf"/>
</dbReference>
<dbReference type="GO" id="GO:0045892">
    <property type="term" value="P:negative regulation of DNA-templated transcription"/>
    <property type="evidence" value="ECO:0007669"/>
    <property type="project" value="UniProtKB-ARBA"/>
</dbReference>
<comment type="caution">
    <text evidence="1">The sequence shown here is derived from an EMBL/GenBank/DDBJ whole genome shotgun (WGS) entry which is preliminary data.</text>
</comment>
<gene>
    <name evidence="1" type="ORF">EDD58_101310</name>
</gene>
<dbReference type="PANTHER" id="PTHR33677">
    <property type="entry name" value="TRANSCRIPTIONAL REPRESSOR FRMR-RELATED"/>
    <property type="match status" value="1"/>
</dbReference>
<name>A0A4R3LEA9_9BACL</name>
<protein>
    <submittedName>
        <fullName evidence="1">DNA-binding FrmR family transcriptional regulator</fullName>
    </submittedName>
</protein>
<dbReference type="EMBL" id="SMAG01000001">
    <property type="protein sequence ID" value="TCS96674.1"/>
    <property type="molecule type" value="Genomic_DNA"/>
</dbReference>
<dbReference type="GO" id="GO:0003677">
    <property type="term" value="F:DNA binding"/>
    <property type="evidence" value="ECO:0007669"/>
    <property type="project" value="UniProtKB-KW"/>
</dbReference>
<dbReference type="Gene3D" id="1.20.58.1000">
    <property type="entry name" value="Metal-sensitive repressor, helix protomer"/>
    <property type="match status" value="1"/>
</dbReference>
<dbReference type="PANTHER" id="PTHR33677:SF3">
    <property type="entry name" value="COPPER-SENSING TRANSCRIPTIONAL REPRESSOR RICR"/>
    <property type="match status" value="1"/>
</dbReference>
<sequence length="109" mass="12526">MEPFEKDPSLDQENCHHDLKGQVPAELKENLIKRMNRIEGQVKGIKNMIERDVYCDDILNQMSAVQAALHSVSRLLLESHINTCVIDRLKEDDRTVVTELLKTISKLTK</sequence>
<dbReference type="AlphaFoldDB" id="A0A4R3LEA9"/>
<evidence type="ECO:0000313" key="1">
    <source>
        <dbReference type="EMBL" id="TCS96674.1"/>
    </source>
</evidence>
<accession>A0A4R3LEA9</accession>
<reference evidence="1 2" key="1">
    <citation type="submission" date="2019-03" db="EMBL/GenBank/DDBJ databases">
        <title>Genomic Encyclopedia of Type Strains, Phase IV (KMG-IV): sequencing the most valuable type-strain genomes for metagenomic binning, comparative biology and taxonomic classification.</title>
        <authorList>
            <person name="Goeker M."/>
        </authorList>
    </citation>
    <scope>NUCLEOTIDE SEQUENCE [LARGE SCALE GENOMIC DNA]</scope>
    <source>
        <strain evidence="1 2">DSM 45707</strain>
    </source>
</reference>
<keyword evidence="2" id="KW-1185">Reference proteome</keyword>
<evidence type="ECO:0000313" key="2">
    <source>
        <dbReference type="Proteomes" id="UP000294937"/>
    </source>
</evidence>
<keyword evidence="1" id="KW-0238">DNA-binding</keyword>
<dbReference type="Proteomes" id="UP000294937">
    <property type="component" value="Unassembled WGS sequence"/>
</dbReference>
<organism evidence="1 2">
    <name type="scientific">Hazenella coriacea</name>
    <dbReference type="NCBI Taxonomy" id="1179467"/>
    <lineage>
        <taxon>Bacteria</taxon>
        <taxon>Bacillati</taxon>
        <taxon>Bacillota</taxon>
        <taxon>Bacilli</taxon>
        <taxon>Bacillales</taxon>
        <taxon>Thermoactinomycetaceae</taxon>
        <taxon>Hazenella</taxon>
    </lineage>
</organism>
<dbReference type="GO" id="GO:0046872">
    <property type="term" value="F:metal ion binding"/>
    <property type="evidence" value="ECO:0007669"/>
    <property type="project" value="InterPro"/>
</dbReference>
<dbReference type="InterPro" id="IPR003735">
    <property type="entry name" value="Metal_Tscrpt_repr"/>
</dbReference>
<dbReference type="Pfam" id="PF02583">
    <property type="entry name" value="Trns_repr_metal"/>
    <property type="match status" value="1"/>
</dbReference>
<dbReference type="CDD" id="cd10152">
    <property type="entry name" value="SaCsoR-like_DUF156"/>
    <property type="match status" value="1"/>
</dbReference>